<name>A0ACA9S5E0_9GLOM</name>
<feature type="non-terminal residue" evidence="1">
    <location>
        <position position="162"/>
    </location>
</feature>
<protein>
    <submittedName>
        <fullName evidence="1">28824_t:CDS:1</fullName>
    </submittedName>
</protein>
<organism evidence="1 2">
    <name type="scientific">Racocetra persica</name>
    <dbReference type="NCBI Taxonomy" id="160502"/>
    <lineage>
        <taxon>Eukaryota</taxon>
        <taxon>Fungi</taxon>
        <taxon>Fungi incertae sedis</taxon>
        <taxon>Mucoromycota</taxon>
        <taxon>Glomeromycotina</taxon>
        <taxon>Glomeromycetes</taxon>
        <taxon>Diversisporales</taxon>
        <taxon>Gigasporaceae</taxon>
        <taxon>Racocetra</taxon>
    </lineage>
</organism>
<gene>
    <name evidence="1" type="ORF">RPERSI_LOCUS26907</name>
</gene>
<comment type="caution">
    <text evidence="1">The sequence shown here is derived from an EMBL/GenBank/DDBJ whole genome shotgun (WGS) entry which is preliminary data.</text>
</comment>
<dbReference type="EMBL" id="CAJVQC010093376">
    <property type="protein sequence ID" value="CAG8827159.1"/>
    <property type="molecule type" value="Genomic_DNA"/>
</dbReference>
<accession>A0ACA9S5E0</accession>
<evidence type="ECO:0000313" key="1">
    <source>
        <dbReference type="EMBL" id="CAG8827159.1"/>
    </source>
</evidence>
<evidence type="ECO:0000313" key="2">
    <source>
        <dbReference type="Proteomes" id="UP000789920"/>
    </source>
</evidence>
<keyword evidence="2" id="KW-1185">Reference proteome</keyword>
<sequence length="162" mass="19211">MGTDKVMRKRTIYCQHSGQYKAKNPENPGTSVRQGLDEHNYELSVEALQFEKLKIFTKKMQDDIVFYVKKCNFGDAARFYEELLSKQQHAIIIEYPLVCHLLCIWHIKENLKKALRGKLGNLFADFYSVFWKCQNAETPDAFNYYWREMVTNYPTASEYLER</sequence>
<proteinExistence type="predicted"/>
<dbReference type="Proteomes" id="UP000789920">
    <property type="component" value="Unassembled WGS sequence"/>
</dbReference>
<reference evidence="1" key="1">
    <citation type="submission" date="2021-06" db="EMBL/GenBank/DDBJ databases">
        <authorList>
            <person name="Kallberg Y."/>
            <person name="Tangrot J."/>
            <person name="Rosling A."/>
        </authorList>
    </citation>
    <scope>NUCLEOTIDE SEQUENCE</scope>
    <source>
        <strain evidence="1">MA461A</strain>
    </source>
</reference>